<keyword evidence="5" id="KW-1185">Reference proteome</keyword>
<gene>
    <name evidence="4" type="ORF">FJQ98_23490</name>
</gene>
<evidence type="ECO:0000313" key="4">
    <source>
        <dbReference type="EMBL" id="QQP12046.1"/>
    </source>
</evidence>
<accession>A0ABX7AQ13</accession>
<protein>
    <submittedName>
        <fullName evidence="4">S-layer homology domain-containing protein</fullName>
    </submittedName>
</protein>
<dbReference type="InterPro" id="IPR032599">
    <property type="entry name" value="YcdB/YcdC_rep_domain"/>
</dbReference>
<keyword evidence="1 2" id="KW-0732">Signal</keyword>
<proteinExistence type="predicted"/>
<dbReference type="Pfam" id="PF00395">
    <property type="entry name" value="SLH"/>
    <property type="match status" value="1"/>
</dbReference>
<evidence type="ECO:0000256" key="1">
    <source>
        <dbReference type="ARBA" id="ARBA00022729"/>
    </source>
</evidence>
<dbReference type="PROSITE" id="PS51272">
    <property type="entry name" value="SLH"/>
    <property type="match status" value="1"/>
</dbReference>
<organism evidence="4 5">
    <name type="scientific">Lysinibacillus agricola</name>
    <dbReference type="NCBI Taxonomy" id="2590012"/>
    <lineage>
        <taxon>Bacteria</taxon>
        <taxon>Bacillati</taxon>
        <taxon>Bacillota</taxon>
        <taxon>Bacilli</taxon>
        <taxon>Bacillales</taxon>
        <taxon>Bacillaceae</taxon>
        <taxon>Lysinibacillus</taxon>
    </lineage>
</organism>
<sequence length="745" mass="83762">MGKFKKLGIILTSTAFSVGVLSPMAQASTNVKEPQERVAIQVASTETKVTKSMLIKQLNTLFPDKFKFVTEKDFSMGEAHYFNDDKTIRYNLSFHKTINGKDVYGDFTFKGEDLELEYFDYQPANIAEALYPVKYSESEAKKIAQNFLKKLPNTANYKLREDNWYGDFGFSFSRPLSEPITYSFAYSPTHNGVPLSNENLNITVLANGEVTSMYRHTESTSKATFDNLDQKKNESDILAQVRENLSVDLRFMIDTNYQTGESIAKLVYMPPTSFTGVHALNGQWHTMNGFTSQVPTAKGVEKLASQPLEPRKKDITLAEVEELAKSFLKIDSDKVKLQIESVDERENENGETIYSVNYMYELGNGSGYGTSFEVNKATGEITDYWDIRRDFMETDQKVEPIAKDAALAKAIDYLKAWAPSYLHNYSKPIEETMYDKDSKRYYFSFPRIVNGIAVLGDEISVGISADGKLSSLNISNHKIDNWPAVNKAIPADKAKETFNKGLKLELQYAKQDGEDNHHYDLVYSPVYNGSIFNGIDATTGKWIQNVDDAKEKPVISHPKAGGELTYLLHQNVLEVKDPANFNADAAVNKGEALKILVKSLSYGYYDFGPYGRGDEKQSFNNIDKKHPLYGIVEQAVSMGIIKPADQFAVDKELTRQELAEWLVRVLNLEKAAKHSDIYKLNFADAGSIDKAYTGYIALVSAMGLIDGQQNKFNATGKVTYADLAISTVRLAKAVYEENDGRHYYY</sequence>
<evidence type="ECO:0000313" key="5">
    <source>
        <dbReference type="Proteomes" id="UP000596049"/>
    </source>
</evidence>
<dbReference type="RefSeq" id="WP_053594835.1">
    <property type="nucleotide sequence ID" value="NZ_CP067341.1"/>
</dbReference>
<feature type="domain" description="SLH" evidence="3">
    <location>
        <begin position="615"/>
        <end position="676"/>
    </location>
</feature>
<dbReference type="Pfam" id="PF16244">
    <property type="entry name" value="DUF4901"/>
    <property type="match status" value="2"/>
</dbReference>
<evidence type="ECO:0000259" key="3">
    <source>
        <dbReference type="PROSITE" id="PS51272"/>
    </source>
</evidence>
<name>A0ABX7AQ13_9BACI</name>
<dbReference type="InterPro" id="IPR001119">
    <property type="entry name" value="SLH_dom"/>
</dbReference>
<evidence type="ECO:0000256" key="2">
    <source>
        <dbReference type="SAM" id="SignalP"/>
    </source>
</evidence>
<dbReference type="EMBL" id="CP067341">
    <property type="protein sequence ID" value="QQP12046.1"/>
    <property type="molecule type" value="Genomic_DNA"/>
</dbReference>
<reference evidence="4 5" key="1">
    <citation type="submission" date="2020-01" db="EMBL/GenBank/DDBJ databases">
        <authorList>
            <person name="Liu G."/>
            <person name="Liu B."/>
        </authorList>
    </citation>
    <scope>NUCLEOTIDE SEQUENCE [LARGE SCALE GENOMIC DNA]</scope>
    <source>
        <strain evidence="4 5">FJAT-51161</strain>
    </source>
</reference>
<feature type="chain" id="PRO_5045855475" evidence="2">
    <location>
        <begin position="28"/>
        <end position="745"/>
    </location>
</feature>
<feature type="signal peptide" evidence="2">
    <location>
        <begin position="1"/>
        <end position="27"/>
    </location>
</feature>
<dbReference type="Proteomes" id="UP000596049">
    <property type="component" value="Chromosome"/>
</dbReference>